<comment type="subunit">
    <text evidence="10">Component of the NDC80 complex.</text>
</comment>
<keyword evidence="3 10" id="KW-0132">Cell division</keyword>
<dbReference type="InterPro" id="IPR038273">
    <property type="entry name" value="Ndc80_sf"/>
</dbReference>
<evidence type="ECO:0000256" key="7">
    <source>
        <dbReference type="ARBA" id="ARBA00023242"/>
    </source>
</evidence>
<keyword evidence="6 11" id="KW-0175">Coiled coil</keyword>
<evidence type="ECO:0000256" key="4">
    <source>
        <dbReference type="ARBA" id="ARBA00022776"/>
    </source>
</evidence>
<evidence type="ECO:0000259" key="13">
    <source>
        <dbReference type="Pfam" id="PF03801"/>
    </source>
</evidence>
<organism evidence="15 16">
    <name type="scientific">Dimargaris verticillata</name>
    <dbReference type="NCBI Taxonomy" id="2761393"/>
    <lineage>
        <taxon>Eukaryota</taxon>
        <taxon>Fungi</taxon>
        <taxon>Fungi incertae sedis</taxon>
        <taxon>Zoopagomycota</taxon>
        <taxon>Kickxellomycotina</taxon>
        <taxon>Dimargaritomycetes</taxon>
        <taxon>Dimargaritales</taxon>
        <taxon>Dimargaritaceae</taxon>
        <taxon>Dimargaris</taxon>
    </lineage>
</organism>
<dbReference type="Pfam" id="PF24487">
    <property type="entry name" value="NDC80_loop"/>
    <property type="match status" value="1"/>
</dbReference>
<evidence type="ECO:0000256" key="6">
    <source>
        <dbReference type="ARBA" id="ARBA00023054"/>
    </source>
</evidence>
<evidence type="ECO:0000259" key="14">
    <source>
        <dbReference type="Pfam" id="PF24487"/>
    </source>
</evidence>
<keyword evidence="5 10" id="KW-0995">Kinetochore</keyword>
<feature type="coiled-coil region" evidence="11">
    <location>
        <begin position="460"/>
        <end position="522"/>
    </location>
</feature>
<dbReference type="GO" id="GO:0051315">
    <property type="term" value="P:attachment of mitotic spindle microtubules to kinetochore"/>
    <property type="evidence" value="ECO:0007669"/>
    <property type="project" value="UniProtKB-UniRule"/>
</dbReference>
<dbReference type="OrthoDB" id="7459479at2759"/>
<dbReference type="GO" id="GO:0031262">
    <property type="term" value="C:Ndc80 complex"/>
    <property type="evidence" value="ECO:0007669"/>
    <property type="project" value="UniProtKB-UniRule"/>
</dbReference>
<keyword evidence="16" id="KW-1185">Reference proteome</keyword>
<keyword evidence="8 10" id="KW-0131">Cell cycle</keyword>
<evidence type="ECO:0000256" key="11">
    <source>
        <dbReference type="SAM" id="Coils"/>
    </source>
</evidence>
<keyword evidence="7 10" id="KW-0539">Nucleus</keyword>
<dbReference type="Proteomes" id="UP001151582">
    <property type="component" value="Unassembled WGS sequence"/>
</dbReference>
<comment type="function">
    <text evidence="10">Acts as a component of the essential kinetochore-associated NDC80 complex, which is required for chromosome segregation and spindle checkpoint activity.</text>
</comment>
<dbReference type="AlphaFoldDB" id="A0A9W8B428"/>
<evidence type="ECO:0000313" key="16">
    <source>
        <dbReference type="Proteomes" id="UP001151582"/>
    </source>
</evidence>
<dbReference type="PANTHER" id="PTHR10643:SF2">
    <property type="entry name" value="KINETOCHORE PROTEIN NDC80 HOMOLOG"/>
    <property type="match status" value="1"/>
</dbReference>
<accession>A0A9W8B428</accession>
<keyword evidence="9 10" id="KW-0137">Centromere</keyword>
<comment type="subcellular location">
    <subcellularLocation>
        <location evidence="10">Chromosome</location>
        <location evidence="10">Centromere</location>
        <location evidence="10">Kinetochore</location>
    </subcellularLocation>
    <subcellularLocation>
        <location evidence="10">Nucleus</location>
    </subcellularLocation>
</comment>
<dbReference type="InterPro" id="IPR057091">
    <property type="entry name" value="NDC80_loop"/>
</dbReference>
<gene>
    <name evidence="15" type="primary">NDC80</name>
    <name evidence="15" type="ORF">H4R34_004560</name>
</gene>
<keyword evidence="2 10" id="KW-0158">Chromosome</keyword>
<proteinExistence type="inferred from homology"/>
<evidence type="ECO:0000256" key="9">
    <source>
        <dbReference type="ARBA" id="ARBA00023328"/>
    </source>
</evidence>
<comment type="caution">
    <text evidence="15">The sequence shown here is derived from an EMBL/GenBank/DDBJ whole genome shotgun (WGS) entry which is preliminary data.</text>
</comment>
<dbReference type="InterPro" id="IPR005550">
    <property type="entry name" value="Kinetochore_Ndc80"/>
</dbReference>
<evidence type="ECO:0000256" key="3">
    <source>
        <dbReference type="ARBA" id="ARBA00022618"/>
    </source>
</evidence>
<sequence>MNSRRRTTVGMPSESRLSMHRQSNIPLATPIGPSRRVSAFTGRLSTNVVGSYFMNRPTTHNTMGMRDPRSIRSGQFIANSQRLILNYLTQSGYPRPVSQRNLSHPTGEDFRNIFKFIYSRLDANYGWGKRFEEDVLIILKGLNYPFADTISKTSLYAVGASNSWPNFLAALHWMVELATSAEQLGNTEPDFFSAEFQSSQTFSEQAFFDYLSKAYCVFLGGQDDFEGFENDLAECFERKNRHLLTESEQLKQTNETLRLEMRQLSSEESPLVELNKKQADCLADLEKFHRTIQLYEQKKQKLQHLLQELQSKSEVQARDIDQLKQEKVTVQEIVDSQEISPADIDRMNNERQKLAQVLQELGRRIEELNREIWQKEIDVQPRIDGMEQAVQDFNAKRYKLGMTGTSDTSLPELRFEPTSSSLETMLSIDLKRQARPVLSNLRLKLNAKFLKAENDRMAVQEELDTVNDSLQEKSDTLEDAETKRLRLENKLTEEKERMTQETVAHNGEVEILEQEIDRMQQEITSNVLHWQQKAQRATMEFNRLTRQAAERKETTNNELIKVLTDVISFKGHVEKHLTELQSLAQSEAEASRHLDGLRS</sequence>
<dbReference type="GO" id="GO:0051301">
    <property type="term" value="P:cell division"/>
    <property type="evidence" value="ECO:0007669"/>
    <property type="project" value="UniProtKB-UniRule"/>
</dbReference>
<feature type="coiled-coil region" evidence="11">
    <location>
        <begin position="233"/>
        <end position="378"/>
    </location>
</feature>
<protein>
    <recommendedName>
        <fullName evidence="10">Kinetochore protein NDC80</fullName>
    </recommendedName>
</protein>
<dbReference type="PANTHER" id="PTHR10643">
    <property type="entry name" value="KINETOCHORE PROTEIN NDC80"/>
    <property type="match status" value="1"/>
</dbReference>
<name>A0A9W8B428_9FUNG</name>
<evidence type="ECO:0000256" key="2">
    <source>
        <dbReference type="ARBA" id="ARBA00022454"/>
    </source>
</evidence>
<evidence type="ECO:0000313" key="15">
    <source>
        <dbReference type="EMBL" id="KAJ1974854.1"/>
    </source>
</evidence>
<evidence type="ECO:0000256" key="12">
    <source>
        <dbReference type="SAM" id="MobiDB-lite"/>
    </source>
</evidence>
<comment type="similarity">
    <text evidence="1 10">Belongs to the NDC80/HEC1 family.</text>
</comment>
<evidence type="ECO:0000256" key="8">
    <source>
        <dbReference type="ARBA" id="ARBA00023306"/>
    </source>
</evidence>
<feature type="region of interest" description="Disordered" evidence="12">
    <location>
        <begin position="1"/>
        <end position="30"/>
    </location>
</feature>
<dbReference type="Gene3D" id="1.10.418.30">
    <property type="entry name" value="Ncd80 complex, Ncd80 subunit"/>
    <property type="match status" value="1"/>
</dbReference>
<evidence type="ECO:0000256" key="5">
    <source>
        <dbReference type="ARBA" id="ARBA00022838"/>
    </source>
</evidence>
<evidence type="ECO:0000256" key="10">
    <source>
        <dbReference type="RuleBase" id="RU368072"/>
    </source>
</evidence>
<evidence type="ECO:0000256" key="1">
    <source>
        <dbReference type="ARBA" id="ARBA00007050"/>
    </source>
</evidence>
<feature type="domain" description="Kinetochore protein Ndc80 CH" evidence="13">
    <location>
        <begin position="56"/>
        <end position="183"/>
    </location>
</feature>
<dbReference type="EMBL" id="JANBQB010000598">
    <property type="protein sequence ID" value="KAJ1974854.1"/>
    <property type="molecule type" value="Genomic_DNA"/>
</dbReference>
<dbReference type="Pfam" id="PF03801">
    <property type="entry name" value="Ndc80_HEC"/>
    <property type="match status" value="1"/>
</dbReference>
<feature type="domain" description="Kinetochore protein NDC80 loop region" evidence="14">
    <location>
        <begin position="356"/>
        <end position="582"/>
    </location>
</feature>
<keyword evidence="4 10" id="KW-0498">Mitosis</keyword>
<reference evidence="15" key="1">
    <citation type="submission" date="2022-07" db="EMBL/GenBank/DDBJ databases">
        <title>Phylogenomic reconstructions and comparative analyses of Kickxellomycotina fungi.</title>
        <authorList>
            <person name="Reynolds N.K."/>
            <person name="Stajich J.E."/>
            <person name="Barry K."/>
            <person name="Grigoriev I.V."/>
            <person name="Crous P."/>
            <person name="Smith M.E."/>
        </authorList>
    </citation>
    <scope>NUCLEOTIDE SEQUENCE</scope>
    <source>
        <strain evidence="15">RSA 567</strain>
    </source>
</reference>
<dbReference type="GO" id="GO:0005634">
    <property type="term" value="C:nucleus"/>
    <property type="evidence" value="ECO:0007669"/>
    <property type="project" value="UniProtKB-SubCell"/>
</dbReference>
<dbReference type="InterPro" id="IPR055260">
    <property type="entry name" value="Ndc80_CH"/>
</dbReference>